<dbReference type="RefSeq" id="XP_503051.1">
    <property type="nucleotide sequence ID" value="XM_503051.1"/>
</dbReference>
<dbReference type="Pfam" id="PF11176">
    <property type="entry name" value="Tma16"/>
    <property type="match status" value="1"/>
</dbReference>
<dbReference type="EMBL" id="CP017556">
    <property type="protein sequence ID" value="AOW04341.1"/>
    <property type="molecule type" value="Genomic_DNA"/>
</dbReference>
<sequence>MPIGRSMRTVKDKIKGSEKQLHPYARKFKQVNRASLREDKLVQKKTERMNARSDHSTRVMFFAEIAKKSPEKLSWTVEEIKDITEVYLSRDDDELAALKKARRPGRPASSKQDMLQMRTDKERHEYKTGYLVPHLGDEETVRALKMYKGTGNMSNAVFIRIRPDSETYGEPEKSMR</sequence>
<dbReference type="PANTHER" id="PTHR13349">
    <property type="entry name" value="TRANSLATION MACHINERY-ASSOCIATED PROTEIN 16"/>
    <property type="match status" value="1"/>
</dbReference>
<reference evidence="2 4" key="1">
    <citation type="journal article" date="2016" name="PLoS ONE">
        <title>Sequence Assembly of Yarrowia lipolytica Strain W29/CLIB89 Shows Transposable Element Diversity.</title>
        <authorList>
            <person name="Magnan C."/>
            <person name="Yu J."/>
            <person name="Chang I."/>
            <person name="Jahn E."/>
            <person name="Kanomata Y."/>
            <person name="Wu J."/>
            <person name="Zeller M."/>
            <person name="Oakes M."/>
            <person name="Baldi P."/>
            <person name="Sandmeyer S."/>
        </authorList>
    </citation>
    <scope>NUCLEOTIDE SEQUENCE [LARGE SCALE GENOMIC DNA]</scope>
    <source>
        <strain evidence="2">CLIB89</strain>
        <strain evidence="4">CLIB89(W29)</strain>
    </source>
</reference>
<evidence type="ECO:0000256" key="1">
    <source>
        <dbReference type="ARBA" id="ARBA00034127"/>
    </source>
</evidence>
<dbReference type="Proteomes" id="UP000256601">
    <property type="component" value="Unassembled WGS sequence"/>
</dbReference>
<dbReference type="GO" id="GO:0005634">
    <property type="term" value="C:nucleus"/>
    <property type="evidence" value="ECO:0007669"/>
    <property type="project" value="TreeGrafter"/>
</dbReference>
<evidence type="ECO:0000313" key="4">
    <source>
        <dbReference type="Proteomes" id="UP000182444"/>
    </source>
</evidence>
<name>A0A1D8NFC9_YARLL</name>
<dbReference type="VEuPathDB" id="FungiDB:YALI1_D25250g"/>
<proteinExistence type="inferred from homology"/>
<dbReference type="GeneID" id="2911191"/>
<dbReference type="OMA" id="WAYIATI"/>
<dbReference type="KEGG" id="yli:2911191"/>
<accession>A0A1D8NFC9</accession>
<dbReference type="Proteomes" id="UP000182444">
    <property type="component" value="Chromosome 1D"/>
</dbReference>
<dbReference type="OrthoDB" id="270284at2759"/>
<dbReference type="PANTHER" id="PTHR13349:SF2">
    <property type="entry name" value="TRANSLATION MACHINERY-ASSOCIATED PROTEIN 16"/>
    <property type="match status" value="1"/>
</dbReference>
<reference evidence="3 5" key="2">
    <citation type="submission" date="2018-07" db="EMBL/GenBank/DDBJ databases">
        <title>Draft Genome Assemblies for Five Robust Yarrowia lipolytica Strains Exhibiting High Lipid Production and Pentose Sugar Utilization and Sugar Alcohol Secretion from Undetoxified Lignocellulosic Biomass Hydrolysates.</title>
        <authorList>
            <consortium name="DOE Joint Genome Institute"/>
            <person name="Walker C."/>
            <person name="Ryu S."/>
            <person name="Na H."/>
            <person name="Zane M."/>
            <person name="LaButti K."/>
            <person name="Lipzen A."/>
            <person name="Haridas S."/>
            <person name="Barry K."/>
            <person name="Grigoriev I.V."/>
            <person name="Quarterman J."/>
            <person name="Slininger P."/>
            <person name="Dien B."/>
            <person name="Trinh C.T."/>
        </authorList>
    </citation>
    <scope>NUCLEOTIDE SEQUENCE [LARGE SCALE GENOMIC DNA]</scope>
    <source>
        <strain evidence="3 5">YB392</strain>
    </source>
</reference>
<dbReference type="EMBL" id="KZ858984">
    <property type="protein sequence ID" value="RDW26212.1"/>
    <property type="molecule type" value="Genomic_DNA"/>
</dbReference>
<dbReference type="eggNOG" id="ENOG502RY79">
    <property type="taxonomic scope" value="Eukaryota"/>
</dbReference>
<evidence type="ECO:0000313" key="2">
    <source>
        <dbReference type="EMBL" id="AOW04341.1"/>
    </source>
</evidence>
<dbReference type="InterPro" id="IPR038356">
    <property type="entry name" value="Tma16_sf"/>
</dbReference>
<gene>
    <name evidence="3" type="ORF">B0I71DRAFT_131319</name>
    <name evidence="2" type="ORF">YALI1_D25250g</name>
</gene>
<dbReference type="VEuPathDB" id="FungiDB:YALI0_D19954g"/>
<dbReference type="AlphaFoldDB" id="A0A1D8NFC9"/>
<comment type="similarity">
    <text evidence="1">Belongs to the TMA16 family.</text>
</comment>
<evidence type="ECO:0000313" key="3">
    <source>
        <dbReference type="EMBL" id="RDW26212.1"/>
    </source>
</evidence>
<dbReference type="Gene3D" id="1.20.1440.170">
    <property type="entry name" value="Translation machinery-associated protein 16-like"/>
    <property type="match status" value="1"/>
</dbReference>
<evidence type="ECO:0000313" key="5">
    <source>
        <dbReference type="Proteomes" id="UP000256601"/>
    </source>
</evidence>
<dbReference type="InterPro" id="IPR021346">
    <property type="entry name" value="Tma16"/>
</dbReference>
<organism evidence="2 4">
    <name type="scientific">Yarrowia lipolytica</name>
    <name type="common">Candida lipolytica</name>
    <dbReference type="NCBI Taxonomy" id="4952"/>
    <lineage>
        <taxon>Eukaryota</taxon>
        <taxon>Fungi</taxon>
        <taxon>Dikarya</taxon>
        <taxon>Ascomycota</taxon>
        <taxon>Saccharomycotina</taxon>
        <taxon>Dipodascomycetes</taxon>
        <taxon>Dipodascales</taxon>
        <taxon>Dipodascales incertae sedis</taxon>
        <taxon>Yarrowia</taxon>
    </lineage>
</organism>
<protein>
    <submittedName>
        <fullName evidence="3">Translation machinery-associated protein 16</fullName>
    </submittedName>
</protein>